<dbReference type="AlphaFoldDB" id="A0AAD4BHA5"/>
<dbReference type="EMBL" id="WHUW01000062">
    <property type="protein sequence ID" value="KAF8430528.1"/>
    <property type="molecule type" value="Genomic_DNA"/>
</dbReference>
<reference evidence="1" key="2">
    <citation type="journal article" date="2020" name="Nat. Commun.">
        <title>Large-scale genome sequencing of mycorrhizal fungi provides insights into the early evolution of symbiotic traits.</title>
        <authorList>
            <person name="Miyauchi S."/>
            <person name="Kiss E."/>
            <person name="Kuo A."/>
            <person name="Drula E."/>
            <person name="Kohler A."/>
            <person name="Sanchez-Garcia M."/>
            <person name="Morin E."/>
            <person name="Andreopoulos B."/>
            <person name="Barry K.W."/>
            <person name="Bonito G."/>
            <person name="Buee M."/>
            <person name="Carver A."/>
            <person name="Chen C."/>
            <person name="Cichocki N."/>
            <person name="Clum A."/>
            <person name="Culley D."/>
            <person name="Crous P.W."/>
            <person name="Fauchery L."/>
            <person name="Girlanda M."/>
            <person name="Hayes R.D."/>
            <person name="Keri Z."/>
            <person name="LaButti K."/>
            <person name="Lipzen A."/>
            <person name="Lombard V."/>
            <person name="Magnuson J."/>
            <person name="Maillard F."/>
            <person name="Murat C."/>
            <person name="Nolan M."/>
            <person name="Ohm R.A."/>
            <person name="Pangilinan J."/>
            <person name="Pereira M.F."/>
            <person name="Perotto S."/>
            <person name="Peter M."/>
            <person name="Pfister S."/>
            <person name="Riley R."/>
            <person name="Sitrit Y."/>
            <person name="Stielow J.B."/>
            <person name="Szollosi G."/>
            <person name="Zifcakova L."/>
            <person name="Stursova M."/>
            <person name="Spatafora J.W."/>
            <person name="Tedersoo L."/>
            <person name="Vaario L.M."/>
            <person name="Yamada A."/>
            <person name="Yan M."/>
            <person name="Wang P."/>
            <person name="Xu J."/>
            <person name="Bruns T."/>
            <person name="Baldrian P."/>
            <person name="Vilgalys R."/>
            <person name="Dunand C."/>
            <person name="Henrissat B."/>
            <person name="Grigoriev I.V."/>
            <person name="Hibbett D."/>
            <person name="Nagy L.G."/>
            <person name="Martin F.M."/>
        </authorList>
    </citation>
    <scope>NUCLEOTIDE SEQUENCE</scope>
    <source>
        <strain evidence="1">BED1</strain>
    </source>
</reference>
<name>A0AAD4BHA5_BOLED</name>
<reference evidence="1" key="1">
    <citation type="submission" date="2019-10" db="EMBL/GenBank/DDBJ databases">
        <authorList>
            <consortium name="DOE Joint Genome Institute"/>
            <person name="Kuo A."/>
            <person name="Miyauchi S."/>
            <person name="Kiss E."/>
            <person name="Drula E."/>
            <person name="Kohler A."/>
            <person name="Sanchez-Garcia M."/>
            <person name="Andreopoulos B."/>
            <person name="Barry K.W."/>
            <person name="Bonito G."/>
            <person name="Buee M."/>
            <person name="Carver A."/>
            <person name="Chen C."/>
            <person name="Cichocki N."/>
            <person name="Clum A."/>
            <person name="Culley D."/>
            <person name="Crous P.W."/>
            <person name="Fauchery L."/>
            <person name="Girlanda M."/>
            <person name="Hayes R."/>
            <person name="Keri Z."/>
            <person name="LaButti K."/>
            <person name="Lipzen A."/>
            <person name="Lombard V."/>
            <person name="Magnuson J."/>
            <person name="Maillard F."/>
            <person name="Morin E."/>
            <person name="Murat C."/>
            <person name="Nolan M."/>
            <person name="Ohm R."/>
            <person name="Pangilinan J."/>
            <person name="Pereira M."/>
            <person name="Perotto S."/>
            <person name="Peter M."/>
            <person name="Riley R."/>
            <person name="Sitrit Y."/>
            <person name="Stielow B."/>
            <person name="Szollosi G."/>
            <person name="Zifcakova L."/>
            <person name="Stursova M."/>
            <person name="Spatafora J.W."/>
            <person name="Tedersoo L."/>
            <person name="Vaario L.-M."/>
            <person name="Yamada A."/>
            <person name="Yan M."/>
            <person name="Wang P."/>
            <person name="Xu J."/>
            <person name="Bruns T."/>
            <person name="Baldrian P."/>
            <person name="Vilgalys R."/>
            <person name="Henrissat B."/>
            <person name="Grigoriev I.V."/>
            <person name="Hibbett D."/>
            <person name="Nagy L.G."/>
            <person name="Martin F.M."/>
        </authorList>
    </citation>
    <scope>NUCLEOTIDE SEQUENCE</scope>
    <source>
        <strain evidence="1">BED1</strain>
    </source>
</reference>
<evidence type="ECO:0000313" key="1">
    <source>
        <dbReference type="EMBL" id="KAF8430528.1"/>
    </source>
</evidence>
<proteinExistence type="predicted"/>
<gene>
    <name evidence="1" type="ORF">L210DRAFT_3508360</name>
</gene>
<keyword evidence="2" id="KW-1185">Reference proteome</keyword>
<evidence type="ECO:0000313" key="2">
    <source>
        <dbReference type="Proteomes" id="UP001194468"/>
    </source>
</evidence>
<dbReference type="Proteomes" id="UP001194468">
    <property type="component" value="Unassembled WGS sequence"/>
</dbReference>
<organism evidence="1 2">
    <name type="scientific">Boletus edulis BED1</name>
    <dbReference type="NCBI Taxonomy" id="1328754"/>
    <lineage>
        <taxon>Eukaryota</taxon>
        <taxon>Fungi</taxon>
        <taxon>Dikarya</taxon>
        <taxon>Basidiomycota</taxon>
        <taxon>Agaricomycotina</taxon>
        <taxon>Agaricomycetes</taxon>
        <taxon>Agaricomycetidae</taxon>
        <taxon>Boletales</taxon>
        <taxon>Boletineae</taxon>
        <taxon>Boletaceae</taxon>
        <taxon>Boletoideae</taxon>
        <taxon>Boletus</taxon>
    </lineage>
</organism>
<comment type="caution">
    <text evidence="1">The sequence shown here is derived from an EMBL/GenBank/DDBJ whole genome shotgun (WGS) entry which is preliminary data.</text>
</comment>
<accession>A0AAD4BHA5</accession>
<sequence>MSTCSNVLEQYQDTQHLARQIEVCHQRTPLFRPQFGTTLSHPPSALTINRSYVQAPHHNRRRQTIDPCLSPKIATGGFVPADAATRRLTHTIYISIPARLLRMSHRIQGFYLKHVPRLGSVPSCTGSSSAFFPLLSRTASSIVHIYIRIRIHAA</sequence>
<protein>
    <submittedName>
        <fullName evidence="1">Uncharacterized protein</fullName>
    </submittedName>
</protein>